<name>A0AAW0AG50_9AGAR</name>
<protein>
    <submittedName>
        <fullName evidence="4">Sulfhydryl oxidase</fullName>
    </submittedName>
</protein>
<organism evidence="4 5">
    <name type="scientific">Favolaschia claudopus</name>
    <dbReference type="NCBI Taxonomy" id="2862362"/>
    <lineage>
        <taxon>Eukaryota</taxon>
        <taxon>Fungi</taxon>
        <taxon>Dikarya</taxon>
        <taxon>Basidiomycota</taxon>
        <taxon>Agaricomycotina</taxon>
        <taxon>Agaricomycetes</taxon>
        <taxon>Agaricomycetidae</taxon>
        <taxon>Agaricales</taxon>
        <taxon>Marasmiineae</taxon>
        <taxon>Mycenaceae</taxon>
        <taxon>Favolaschia</taxon>
    </lineage>
</organism>
<dbReference type="GO" id="GO:0005085">
    <property type="term" value="F:guanyl-nucleotide exchange factor activity"/>
    <property type="evidence" value="ECO:0007669"/>
    <property type="project" value="UniProtKB-KW"/>
</dbReference>
<feature type="compositionally biased region" description="Basic and acidic residues" evidence="2">
    <location>
        <begin position="282"/>
        <end position="292"/>
    </location>
</feature>
<dbReference type="InterPro" id="IPR001180">
    <property type="entry name" value="CNH_dom"/>
</dbReference>
<dbReference type="InterPro" id="IPR036047">
    <property type="entry name" value="F-box-like_dom_sf"/>
</dbReference>
<accession>A0AAW0AG50</accession>
<dbReference type="Pfam" id="PF00780">
    <property type="entry name" value="CNH"/>
    <property type="match status" value="1"/>
</dbReference>
<evidence type="ECO:0000256" key="2">
    <source>
        <dbReference type="SAM" id="MobiDB-lite"/>
    </source>
</evidence>
<dbReference type="Proteomes" id="UP001362999">
    <property type="component" value="Unassembled WGS sequence"/>
</dbReference>
<feature type="region of interest" description="Disordered" evidence="2">
    <location>
        <begin position="13"/>
        <end position="34"/>
    </location>
</feature>
<dbReference type="SMART" id="SM00036">
    <property type="entry name" value="CNH"/>
    <property type="match status" value="1"/>
</dbReference>
<feature type="compositionally biased region" description="Basic and acidic residues" evidence="2">
    <location>
        <begin position="13"/>
        <end position="29"/>
    </location>
</feature>
<dbReference type="PANTHER" id="PTHR46572:SF1">
    <property type="entry name" value="RHO1 GUANINE NUCLEOTIDE EXCHANGE FACTOR TUS1"/>
    <property type="match status" value="1"/>
</dbReference>
<feature type="region of interest" description="Disordered" evidence="2">
    <location>
        <begin position="275"/>
        <end position="294"/>
    </location>
</feature>
<reference evidence="4 5" key="1">
    <citation type="journal article" date="2024" name="J Genomics">
        <title>Draft genome sequencing and assembly of Favolaschia claudopus CIRM-BRFM 2984 isolated from oak limbs.</title>
        <authorList>
            <person name="Navarro D."/>
            <person name="Drula E."/>
            <person name="Chaduli D."/>
            <person name="Cazenave R."/>
            <person name="Ahrendt S."/>
            <person name="Wang J."/>
            <person name="Lipzen A."/>
            <person name="Daum C."/>
            <person name="Barry K."/>
            <person name="Grigoriev I.V."/>
            <person name="Favel A."/>
            <person name="Rosso M.N."/>
            <person name="Martin F."/>
        </authorList>
    </citation>
    <scope>NUCLEOTIDE SEQUENCE [LARGE SCALE GENOMIC DNA]</scope>
    <source>
        <strain evidence="4 5">CIRM-BRFM 2984</strain>
    </source>
</reference>
<dbReference type="PANTHER" id="PTHR46572">
    <property type="entry name" value="RHO1 GDP-GTP EXCHANGE PROTEIN 1-RELATED"/>
    <property type="match status" value="1"/>
</dbReference>
<dbReference type="PROSITE" id="PS50219">
    <property type="entry name" value="CNH"/>
    <property type="match status" value="1"/>
</dbReference>
<keyword evidence="1" id="KW-0344">Guanine-nucleotide releasing factor</keyword>
<sequence>MPLLPFVLRKPSSERNLRHEGPQKPRDSRPTVPLPRTITEQLSTELYELILDHLDDTPTLLVCNRVCRSWAPRSKCLLLKRAVCRPLLIVSHGGFGTVTCAIPNPTAENNGIIFGTREGIYRGTRDIPSQTRLLSLNDVTQIEAFPNEDFFVCLAGGTLMTMSLAALNSGTLRDSDITRVSQHVSIFAVHWNNAAGASHRLCALKTSSLSTTMKIYDLNTINHSTNLAIYRELYIPIETHSLRFINATRVGVAVKKGGRVKGGFEVVDFNTTESQGLLDPDDPSHPGNEVKKSKSKPMNFFKAGSEYLVCYDKLGFFVDRQGTMVRSGQMMKWSQTASTFVLREPYLLVFCSIFIEVWNIFTSENVQKIMGPYALLNSPNAGVSILILSLSSGDVSEILFRDEPTLDV</sequence>
<dbReference type="InterPro" id="IPR052233">
    <property type="entry name" value="Rho-type_GEFs"/>
</dbReference>
<proteinExistence type="predicted"/>
<dbReference type="SUPFAM" id="SSF81383">
    <property type="entry name" value="F-box domain"/>
    <property type="match status" value="1"/>
</dbReference>
<gene>
    <name evidence="4" type="ORF">R3P38DRAFT_2551639</name>
</gene>
<evidence type="ECO:0000256" key="1">
    <source>
        <dbReference type="ARBA" id="ARBA00022658"/>
    </source>
</evidence>
<evidence type="ECO:0000313" key="4">
    <source>
        <dbReference type="EMBL" id="KAK7008231.1"/>
    </source>
</evidence>
<evidence type="ECO:0000259" key="3">
    <source>
        <dbReference type="PROSITE" id="PS50219"/>
    </source>
</evidence>
<evidence type="ECO:0000313" key="5">
    <source>
        <dbReference type="Proteomes" id="UP001362999"/>
    </source>
</evidence>
<dbReference type="AlphaFoldDB" id="A0AAW0AG50"/>
<feature type="domain" description="CNH" evidence="3">
    <location>
        <begin position="95"/>
        <end position="384"/>
    </location>
</feature>
<comment type="caution">
    <text evidence="4">The sequence shown here is derived from an EMBL/GenBank/DDBJ whole genome shotgun (WGS) entry which is preliminary data.</text>
</comment>
<dbReference type="EMBL" id="JAWWNJ010000068">
    <property type="protein sequence ID" value="KAK7008231.1"/>
    <property type="molecule type" value="Genomic_DNA"/>
</dbReference>
<keyword evidence="5" id="KW-1185">Reference proteome</keyword>